<comment type="similarity">
    <text evidence="3">Belongs to the radical SAM superfamily. KamA family.</text>
</comment>
<evidence type="ECO:0000256" key="7">
    <source>
        <dbReference type="ARBA" id="ARBA00022898"/>
    </source>
</evidence>
<keyword evidence="5" id="KW-0949">S-adenosyl-L-methionine</keyword>
<dbReference type="GO" id="GO:0016853">
    <property type="term" value="F:isomerase activity"/>
    <property type="evidence" value="ECO:0007669"/>
    <property type="project" value="UniProtKB-KW"/>
</dbReference>
<proteinExistence type="inferred from homology"/>
<dbReference type="PANTHER" id="PTHR30538:SF1">
    <property type="entry name" value="L-LYSINE 2,3-AMINOMUTASE"/>
    <property type="match status" value="1"/>
</dbReference>
<evidence type="ECO:0000256" key="9">
    <source>
        <dbReference type="ARBA" id="ARBA00023014"/>
    </source>
</evidence>
<keyword evidence="10" id="KW-0413">Isomerase</keyword>
<feature type="domain" description="Radical SAM core" evidence="13">
    <location>
        <begin position="96"/>
        <end position="308"/>
    </location>
</feature>
<feature type="binding site" evidence="11">
    <location>
        <position position="117"/>
    </location>
    <ligand>
        <name>[4Fe-4S] cluster</name>
        <dbReference type="ChEBI" id="CHEBI:49883"/>
        <note>4Fe-4S-S-AdoMet</note>
    </ligand>
</feature>
<evidence type="ECO:0000256" key="12">
    <source>
        <dbReference type="PIRSR" id="PIRSR603739-50"/>
    </source>
</evidence>
<evidence type="ECO:0000256" key="4">
    <source>
        <dbReference type="ARBA" id="ARBA00022485"/>
    </source>
</evidence>
<name>A0A150RWP8_SORCE</name>
<dbReference type="SFLD" id="SFLDG01070">
    <property type="entry name" value="PLP-dependent"/>
    <property type="match status" value="1"/>
</dbReference>
<keyword evidence="4 11" id="KW-0004">4Fe-4S</keyword>
<organism evidence="14 15">
    <name type="scientific">Sorangium cellulosum</name>
    <name type="common">Polyangium cellulosum</name>
    <dbReference type="NCBI Taxonomy" id="56"/>
    <lineage>
        <taxon>Bacteria</taxon>
        <taxon>Pseudomonadati</taxon>
        <taxon>Myxococcota</taxon>
        <taxon>Polyangia</taxon>
        <taxon>Polyangiales</taxon>
        <taxon>Polyangiaceae</taxon>
        <taxon>Sorangium</taxon>
    </lineage>
</organism>
<evidence type="ECO:0000256" key="11">
    <source>
        <dbReference type="PIRSR" id="PIRSR004911-1"/>
    </source>
</evidence>
<dbReference type="GO" id="GO:0046872">
    <property type="term" value="F:metal ion binding"/>
    <property type="evidence" value="ECO:0007669"/>
    <property type="project" value="UniProtKB-KW"/>
</dbReference>
<dbReference type="SFLD" id="SFLDS00029">
    <property type="entry name" value="Radical_SAM"/>
    <property type="match status" value="1"/>
</dbReference>
<evidence type="ECO:0000313" key="14">
    <source>
        <dbReference type="EMBL" id="KYF84208.1"/>
    </source>
</evidence>
<evidence type="ECO:0000256" key="3">
    <source>
        <dbReference type="ARBA" id="ARBA00008703"/>
    </source>
</evidence>
<dbReference type="Pfam" id="PF12544">
    <property type="entry name" value="LAM_C"/>
    <property type="match status" value="1"/>
</dbReference>
<feature type="binding site" evidence="11">
    <location>
        <position position="110"/>
    </location>
    <ligand>
        <name>[4Fe-4S] cluster</name>
        <dbReference type="ChEBI" id="CHEBI:49883"/>
        <note>4Fe-4S-S-AdoMet</note>
    </ligand>
</feature>
<keyword evidence="8" id="KW-0408">Iron</keyword>
<feature type="non-terminal residue" evidence="14">
    <location>
        <position position="1"/>
    </location>
</feature>
<dbReference type="InterPro" id="IPR007197">
    <property type="entry name" value="rSAM"/>
</dbReference>
<evidence type="ECO:0000256" key="8">
    <source>
        <dbReference type="ARBA" id="ARBA00023004"/>
    </source>
</evidence>
<protein>
    <submittedName>
        <fullName evidence="14">Lysine 2,3-aminomutase</fullName>
    </submittedName>
</protein>
<dbReference type="Gene3D" id="3.20.20.70">
    <property type="entry name" value="Aldolase class I"/>
    <property type="match status" value="1"/>
</dbReference>
<dbReference type="InterPro" id="IPR003739">
    <property type="entry name" value="Lys_aminomutase/Glu_NH3_mut"/>
</dbReference>
<dbReference type="Proteomes" id="UP000075515">
    <property type="component" value="Unassembled WGS sequence"/>
</dbReference>
<keyword evidence="6 11" id="KW-0479">Metal-binding</keyword>
<keyword evidence="9 11" id="KW-0411">Iron-sulfur</keyword>
<dbReference type="InterPro" id="IPR013785">
    <property type="entry name" value="Aldolase_TIM"/>
</dbReference>
<dbReference type="GO" id="GO:0051539">
    <property type="term" value="F:4 iron, 4 sulfur cluster binding"/>
    <property type="evidence" value="ECO:0007669"/>
    <property type="project" value="UniProtKB-KW"/>
</dbReference>
<reference evidence="14 15" key="1">
    <citation type="submission" date="2014-02" db="EMBL/GenBank/DDBJ databases">
        <title>The small core and large imbalanced accessory genome model reveals a collaborative survival strategy of Sorangium cellulosum strains in nature.</title>
        <authorList>
            <person name="Han K."/>
            <person name="Peng R."/>
            <person name="Blom J."/>
            <person name="Li Y.-Z."/>
        </authorList>
    </citation>
    <scope>NUCLEOTIDE SEQUENCE [LARGE SCALE GENOMIC DNA]</scope>
    <source>
        <strain evidence="14 15">So0149</strain>
    </source>
</reference>
<comment type="cofactor">
    <cofactor evidence="2">
        <name>[4Fe-4S] cluster</name>
        <dbReference type="ChEBI" id="CHEBI:49883"/>
    </cofactor>
</comment>
<evidence type="ECO:0000256" key="5">
    <source>
        <dbReference type="ARBA" id="ARBA00022691"/>
    </source>
</evidence>
<dbReference type="PIRSF" id="PIRSF004911">
    <property type="entry name" value="DUF160"/>
    <property type="match status" value="1"/>
</dbReference>
<dbReference type="SUPFAM" id="SSF102114">
    <property type="entry name" value="Radical SAM enzymes"/>
    <property type="match status" value="1"/>
</dbReference>
<comment type="caution">
    <text evidence="14">The sequence shown here is derived from an EMBL/GenBank/DDBJ whole genome shotgun (WGS) entry which is preliminary data.</text>
</comment>
<dbReference type="NCBIfam" id="TIGR00238">
    <property type="entry name" value="KamA family radical SAM protein"/>
    <property type="match status" value="1"/>
</dbReference>
<evidence type="ECO:0000313" key="15">
    <source>
        <dbReference type="Proteomes" id="UP000075515"/>
    </source>
</evidence>
<dbReference type="PROSITE" id="PS51918">
    <property type="entry name" value="RADICAL_SAM"/>
    <property type="match status" value="1"/>
</dbReference>
<evidence type="ECO:0000256" key="1">
    <source>
        <dbReference type="ARBA" id="ARBA00001933"/>
    </source>
</evidence>
<accession>A0A150RWP8</accession>
<dbReference type="InterPro" id="IPR025895">
    <property type="entry name" value="LAM_C_dom"/>
</dbReference>
<dbReference type="Pfam" id="PF04055">
    <property type="entry name" value="Radical_SAM"/>
    <property type="match status" value="1"/>
</dbReference>
<keyword evidence="7 12" id="KW-0663">Pyridoxal phosphate</keyword>
<dbReference type="Gene3D" id="6.10.140.1170">
    <property type="match status" value="1"/>
</dbReference>
<dbReference type="PANTHER" id="PTHR30538">
    <property type="entry name" value="LYSINE 2,3-AMINOMUTASE-RELATED"/>
    <property type="match status" value="1"/>
</dbReference>
<evidence type="ECO:0000256" key="6">
    <source>
        <dbReference type="ARBA" id="ARBA00022723"/>
    </source>
</evidence>
<feature type="modified residue" description="N6-(pyridoxal phosphate)lysine" evidence="12">
    <location>
        <position position="322"/>
    </location>
</feature>
<dbReference type="EMBL" id="JEMC01002988">
    <property type="protein sequence ID" value="KYF84208.1"/>
    <property type="molecule type" value="Genomic_DNA"/>
</dbReference>
<sequence length="359" mass="39572">QSDWTWQLRHALSSADELHRALSLTPEELAGARRAEKAGLPIRVTPYYLSLCDEGDPACPIRRQCVPLADEAAEVPGDLVDPLGEVAHEVAPHLVQRYPDRALLLATDRCAVYCRFCTRSRMVGDGGGAVALERLAPAMAYLEAHPEVRDVIVSGGDPLAVSTDRVVRLIARLRQIPSVETIRIATRVPVTLPQRITAELVRALRPHHPLWVMTHFNHPKELTPAAERACKRLVDNGFPVMNQTVLLRGINDDATTLAALFRGLVRWRVRPYYLLQMDPVRGTAHLRTPLATGISLMEQLQGRLTGIALPKLIVDTPGGMGKVPVGPDYVVDRRPGRTVLRTHRGVEVEYVDPPPQPGG</sequence>
<evidence type="ECO:0000256" key="2">
    <source>
        <dbReference type="ARBA" id="ARBA00001966"/>
    </source>
</evidence>
<dbReference type="CDD" id="cd01335">
    <property type="entry name" value="Radical_SAM"/>
    <property type="match status" value="1"/>
</dbReference>
<evidence type="ECO:0000259" key="13">
    <source>
        <dbReference type="PROSITE" id="PS51918"/>
    </source>
</evidence>
<feature type="binding site" evidence="11">
    <location>
        <position position="114"/>
    </location>
    <ligand>
        <name>[4Fe-4S] cluster</name>
        <dbReference type="ChEBI" id="CHEBI:49883"/>
        <note>4Fe-4S-S-AdoMet</note>
    </ligand>
</feature>
<gene>
    <name evidence="14" type="ORF">BE18_10850</name>
</gene>
<comment type="cofactor">
    <cofactor evidence="1 12">
        <name>pyridoxal 5'-phosphate</name>
        <dbReference type="ChEBI" id="CHEBI:597326"/>
    </cofactor>
</comment>
<dbReference type="InterPro" id="IPR058240">
    <property type="entry name" value="rSAM_sf"/>
</dbReference>
<evidence type="ECO:0000256" key="10">
    <source>
        <dbReference type="ARBA" id="ARBA00023235"/>
    </source>
</evidence>
<dbReference type="AlphaFoldDB" id="A0A150RWP8"/>